<dbReference type="Pfam" id="PF14020">
    <property type="entry name" value="DUF4236"/>
    <property type="match status" value="1"/>
</dbReference>
<feature type="compositionally biased region" description="Basic and acidic residues" evidence="1">
    <location>
        <begin position="188"/>
        <end position="199"/>
    </location>
</feature>
<evidence type="ECO:0000256" key="2">
    <source>
        <dbReference type="SAM" id="Phobius"/>
    </source>
</evidence>
<proteinExistence type="predicted"/>
<name>A0A833U8X9_ACIBZ</name>
<dbReference type="Proteomes" id="UP000490535">
    <property type="component" value="Unassembled WGS sequence"/>
</dbReference>
<dbReference type="AlphaFoldDB" id="A0A833U8X9"/>
<evidence type="ECO:0000313" key="5">
    <source>
        <dbReference type="Proteomes" id="UP000490535"/>
    </source>
</evidence>
<gene>
    <name evidence="4" type="ORF">GAK29_04737</name>
</gene>
<evidence type="ECO:0000313" key="4">
    <source>
        <dbReference type="EMBL" id="KAF1013163.1"/>
    </source>
</evidence>
<evidence type="ECO:0000256" key="1">
    <source>
        <dbReference type="SAM" id="MobiDB-lite"/>
    </source>
</evidence>
<evidence type="ECO:0000259" key="3">
    <source>
        <dbReference type="Pfam" id="PF14020"/>
    </source>
</evidence>
<sequence>MGFGFKKSLKIGGVRFNFGKTGLTSMSVGKKGLTANISKKGIRTTASISGTGLSYSKLHKLKTEQHKSTGNNKMAQVKLDRPNCPHCGSIQTKYNSKQSNLSELIYKCNNCGYQFIINVNLEPLQRSINTSAPKKKGSFLGKLFKWMIIFIIAFLAISYALDAIKPSGKPNSKKPVEVQTSRSSIQDPFDKESKSKQDSIENSTNQNDTLSIKTTIRESNQ</sequence>
<keyword evidence="2" id="KW-0472">Membrane</keyword>
<keyword evidence="2" id="KW-1133">Transmembrane helix</keyword>
<feature type="transmembrane region" description="Helical" evidence="2">
    <location>
        <begin position="143"/>
        <end position="161"/>
    </location>
</feature>
<accession>A0A833U8X9</accession>
<feature type="domain" description="DUF4236" evidence="3">
    <location>
        <begin position="3"/>
        <end position="56"/>
    </location>
</feature>
<feature type="region of interest" description="Disordered" evidence="1">
    <location>
        <begin position="168"/>
        <end position="221"/>
    </location>
</feature>
<keyword evidence="2" id="KW-0812">Transmembrane</keyword>
<organism evidence="4 5">
    <name type="scientific">Acinetobacter bereziniae</name>
    <name type="common">Acinetobacter genomosp. 10</name>
    <dbReference type="NCBI Taxonomy" id="106648"/>
    <lineage>
        <taxon>Bacteria</taxon>
        <taxon>Pseudomonadati</taxon>
        <taxon>Pseudomonadota</taxon>
        <taxon>Gammaproteobacteria</taxon>
        <taxon>Moraxellales</taxon>
        <taxon>Moraxellaceae</taxon>
        <taxon>Acinetobacter</taxon>
    </lineage>
</organism>
<dbReference type="InterPro" id="IPR025330">
    <property type="entry name" value="DUF4236"/>
</dbReference>
<comment type="caution">
    <text evidence="4">The sequence shown here is derived from an EMBL/GenBank/DDBJ whole genome shotgun (WGS) entry which is preliminary data.</text>
</comment>
<reference evidence="5" key="1">
    <citation type="journal article" date="2020" name="MBio">
        <title>Horizontal gene transfer to a defensive symbiont with a reduced genome amongst a multipartite beetle microbiome.</title>
        <authorList>
            <person name="Waterworth S.C."/>
            <person name="Florez L.V."/>
            <person name="Rees E.R."/>
            <person name="Hertweck C."/>
            <person name="Kaltenpoth M."/>
            <person name="Kwan J.C."/>
        </authorList>
    </citation>
    <scope>NUCLEOTIDE SEQUENCE [LARGE SCALE GENOMIC DNA]</scope>
</reference>
<feature type="compositionally biased region" description="Polar residues" evidence="1">
    <location>
        <begin position="200"/>
        <end position="221"/>
    </location>
</feature>
<dbReference type="EMBL" id="WNDP01000243">
    <property type="protein sequence ID" value="KAF1013163.1"/>
    <property type="molecule type" value="Genomic_DNA"/>
</dbReference>
<protein>
    <recommendedName>
        <fullName evidence="3">DUF4236 domain-containing protein</fullName>
    </recommendedName>
</protein>